<reference evidence="5 6" key="1">
    <citation type="submission" date="2018-05" db="EMBL/GenBank/DDBJ databases">
        <title>Genomic Encyclopedia of Type Strains, Phase IV (KMG-IV): sequencing the most valuable type-strain genomes for metagenomic binning, comparative biology and taxonomic classification.</title>
        <authorList>
            <person name="Goeker M."/>
        </authorList>
    </citation>
    <scope>NUCLEOTIDE SEQUENCE [LARGE SCALE GENOMIC DNA]</scope>
    <source>
        <strain evidence="5 6">DSM 25134</strain>
    </source>
</reference>
<feature type="region of interest" description="Disordered" evidence="3">
    <location>
        <begin position="23"/>
        <end position="54"/>
    </location>
</feature>
<evidence type="ECO:0000313" key="5">
    <source>
        <dbReference type="EMBL" id="PXX48263.1"/>
    </source>
</evidence>
<feature type="compositionally biased region" description="Low complexity" evidence="3">
    <location>
        <begin position="24"/>
        <end position="54"/>
    </location>
</feature>
<keyword evidence="1 2" id="KW-0807">Transducer</keyword>
<keyword evidence="5" id="KW-0675">Receptor</keyword>
<dbReference type="Gene3D" id="1.10.287.950">
    <property type="entry name" value="Methyl-accepting chemotaxis protein"/>
    <property type="match status" value="1"/>
</dbReference>
<feature type="domain" description="Methyl-accepting transducer" evidence="4">
    <location>
        <begin position="33"/>
        <end position="246"/>
    </location>
</feature>
<evidence type="ECO:0000256" key="1">
    <source>
        <dbReference type="ARBA" id="ARBA00023224"/>
    </source>
</evidence>
<sequence>MFGSGHKKRIQQLQDRVAELEGALQQSQRQLQDSEQARQQAEQQVNAQQSQNQRNQSYVEPFGDFCNSLSSIRGSFAELAALMESHFGAAADAVTTLHHTRGAVDTLAHSFDEIAQAQQKTAAAMDSLNSKTGQIRQFVQLIKDVADQTNLLALNAAIEAARAGEQGRGFAVVADEVRKLAERTANATNEISTLVSDVESASLNTKQQVTEAAGQVAGYRDTGLETAAAIRSMVDVSEQMARVIAQGTNTSFMEVVKLDHVVFKLDIYKAFIGYHDLAADKVSSHQHCRLGKWYYEGRGAQECKGNSQFMQLEAPHANVHNAGKEALNAFHAKDFAKARQALQRMEEASDQVMDLLTQLEQQPCSNKV</sequence>
<dbReference type="PANTHER" id="PTHR32089:SF112">
    <property type="entry name" value="LYSOZYME-LIKE PROTEIN-RELATED"/>
    <property type="match status" value="1"/>
</dbReference>
<organism evidence="5 6">
    <name type="scientific">Aquitalea magnusonii</name>
    <dbReference type="NCBI Taxonomy" id="332411"/>
    <lineage>
        <taxon>Bacteria</taxon>
        <taxon>Pseudomonadati</taxon>
        <taxon>Pseudomonadota</taxon>
        <taxon>Betaproteobacteria</taxon>
        <taxon>Neisseriales</taxon>
        <taxon>Chromobacteriaceae</taxon>
        <taxon>Aquitalea</taxon>
    </lineage>
</organism>
<dbReference type="InterPro" id="IPR025991">
    <property type="entry name" value="Chemoreceptor_zinc-bind_dom"/>
</dbReference>
<evidence type="ECO:0000256" key="3">
    <source>
        <dbReference type="SAM" id="MobiDB-lite"/>
    </source>
</evidence>
<keyword evidence="6" id="KW-1185">Reference proteome</keyword>
<evidence type="ECO:0000256" key="2">
    <source>
        <dbReference type="PROSITE-ProRule" id="PRU00284"/>
    </source>
</evidence>
<evidence type="ECO:0000259" key="4">
    <source>
        <dbReference type="PROSITE" id="PS50111"/>
    </source>
</evidence>
<dbReference type="SMART" id="SM00283">
    <property type="entry name" value="MA"/>
    <property type="match status" value="1"/>
</dbReference>
<accession>A0A318JG72</accession>
<dbReference type="Proteomes" id="UP000248395">
    <property type="component" value="Unassembled WGS sequence"/>
</dbReference>
<dbReference type="Gene3D" id="1.20.120.30">
    <property type="entry name" value="Aspartate receptor, ligand-binding domain"/>
    <property type="match status" value="1"/>
</dbReference>
<dbReference type="PANTHER" id="PTHR32089">
    <property type="entry name" value="METHYL-ACCEPTING CHEMOTAXIS PROTEIN MCPB"/>
    <property type="match status" value="1"/>
</dbReference>
<dbReference type="PROSITE" id="PS50111">
    <property type="entry name" value="CHEMOTAXIS_TRANSDUC_2"/>
    <property type="match status" value="1"/>
</dbReference>
<comment type="caution">
    <text evidence="5">The sequence shown here is derived from an EMBL/GenBank/DDBJ whole genome shotgun (WGS) entry which is preliminary data.</text>
</comment>
<dbReference type="EMBL" id="QJKC01000007">
    <property type="protein sequence ID" value="PXX48263.1"/>
    <property type="molecule type" value="Genomic_DNA"/>
</dbReference>
<dbReference type="Pfam" id="PF00015">
    <property type="entry name" value="MCPsignal"/>
    <property type="match status" value="1"/>
</dbReference>
<dbReference type="Pfam" id="PF13682">
    <property type="entry name" value="CZB"/>
    <property type="match status" value="1"/>
</dbReference>
<dbReference type="GO" id="GO:0007165">
    <property type="term" value="P:signal transduction"/>
    <property type="evidence" value="ECO:0007669"/>
    <property type="project" value="UniProtKB-KW"/>
</dbReference>
<proteinExistence type="predicted"/>
<name>A0A318JG72_9NEIS</name>
<protein>
    <submittedName>
        <fullName evidence="5">Chemoreceptor zinc-binding protein</fullName>
    </submittedName>
</protein>
<evidence type="ECO:0000313" key="6">
    <source>
        <dbReference type="Proteomes" id="UP000248395"/>
    </source>
</evidence>
<dbReference type="InterPro" id="IPR004089">
    <property type="entry name" value="MCPsignal_dom"/>
</dbReference>
<dbReference type="GO" id="GO:0016020">
    <property type="term" value="C:membrane"/>
    <property type="evidence" value="ECO:0007669"/>
    <property type="project" value="InterPro"/>
</dbReference>
<dbReference type="OrthoDB" id="9808588at2"/>
<dbReference type="SUPFAM" id="SSF58104">
    <property type="entry name" value="Methyl-accepting chemotaxis protein (MCP) signaling domain"/>
    <property type="match status" value="1"/>
</dbReference>
<gene>
    <name evidence="5" type="ORF">DFR38_10747</name>
</gene>
<dbReference type="RefSeq" id="WP_110313294.1">
    <property type="nucleotide sequence ID" value="NZ_QJKC01000007.1"/>
</dbReference>
<dbReference type="AlphaFoldDB" id="A0A318JG72"/>